<dbReference type="EMBL" id="JAEPRB010000011">
    <property type="protein sequence ID" value="KAG2227020.1"/>
    <property type="molecule type" value="Genomic_DNA"/>
</dbReference>
<keyword evidence="3" id="KW-1185">Reference proteome</keyword>
<reference evidence="2 3" key="1">
    <citation type="submission" date="2020-12" db="EMBL/GenBank/DDBJ databases">
        <title>Metabolic potential, ecology and presence of endohyphal bacteria is reflected in genomic diversity of Mucoromycotina.</title>
        <authorList>
            <person name="Muszewska A."/>
            <person name="Okrasinska A."/>
            <person name="Steczkiewicz K."/>
            <person name="Drgas O."/>
            <person name="Orlowska M."/>
            <person name="Perlinska-Lenart U."/>
            <person name="Aleksandrzak-Piekarczyk T."/>
            <person name="Szatraj K."/>
            <person name="Zielenkiewicz U."/>
            <person name="Pilsyk S."/>
            <person name="Malc E."/>
            <person name="Mieczkowski P."/>
            <person name="Kruszewska J.S."/>
            <person name="Biernat P."/>
            <person name="Pawlowska J."/>
        </authorList>
    </citation>
    <scope>NUCLEOTIDE SEQUENCE [LARGE SCALE GENOMIC DNA]</scope>
    <source>
        <strain evidence="2 3">CBS 142.35</strain>
    </source>
</reference>
<evidence type="ECO:0000256" key="1">
    <source>
        <dbReference type="SAM" id="MobiDB-lite"/>
    </source>
</evidence>
<feature type="compositionally biased region" description="Basic and acidic residues" evidence="1">
    <location>
        <begin position="57"/>
        <end position="74"/>
    </location>
</feature>
<evidence type="ECO:0000313" key="3">
    <source>
        <dbReference type="Proteomes" id="UP000646827"/>
    </source>
</evidence>
<feature type="compositionally biased region" description="Low complexity" evidence="1">
    <location>
        <begin position="120"/>
        <end position="132"/>
    </location>
</feature>
<gene>
    <name evidence="2" type="ORF">INT45_006427</name>
</gene>
<organism evidence="2 3">
    <name type="scientific">Circinella minor</name>
    <dbReference type="NCBI Taxonomy" id="1195481"/>
    <lineage>
        <taxon>Eukaryota</taxon>
        <taxon>Fungi</taxon>
        <taxon>Fungi incertae sedis</taxon>
        <taxon>Mucoromycota</taxon>
        <taxon>Mucoromycotina</taxon>
        <taxon>Mucoromycetes</taxon>
        <taxon>Mucorales</taxon>
        <taxon>Lichtheimiaceae</taxon>
        <taxon>Circinella</taxon>
    </lineage>
</organism>
<protein>
    <submittedName>
        <fullName evidence="2">Uncharacterized protein</fullName>
    </submittedName>
</protein>
<feature type="region of interest" description="Disordered" evidence="1">
    <location>
        <begin position="105"/>
        <end position="132"/>
    </location>
</feature>
<proteinExistence type="predicted"/>
<dbReference type="AlphaFoldDB" id="A0A8H7SCI3"/>
<accession>A0A8H7SCI3</accession>
<sequence length="203" mass="23532">MQQAPSKKEQELVSQVNTEFANLRKARLERSQQYKERYGELAAVRKERQKQIQARQQEFEKELEEKEARQKQKVTDNGMGACDELIHQLQLVQEPVEQLEINDHPDRREQEQENVDEGCSNNNDDGESNNGKKSVVTAATVVDRIQVVNAPYEDEDEDTSLLIIPLSIMELFWDISIQVPVRVSEIEPTLTKIRERRDELSSL</sequence>
<dbReference type="OrthoDB" id="2290843at2759"/>
<comment type="caution">
    <text evidence="2">The sequence shown here is derived from an EMBL/GenBank/DDBJ whole genome shotgun (WGS) entry which is preliminary data.</text>
</comment>
<evidence type="ECO:0000313" key="2">
    <source>
        <dbReference type="EMBL" id="KAG2227020.1"/>
    </source>
</evidence>
<name>A0A8H7SCI3_9FUNG</name>
<feature type="region of interest" description="Disordered" evidence="1">
    <location>
        <begin position="55"/>
        <end position="75"/>
    </location>
</feature>
<dbReference type="Proteomes" id="UP000646827">
    <property type="component" value="Unassembled WGS sequence"/>
</dbReference>